<keyword evidence="2" id="KW-1185">Reference proteome</keyword>
<accession>A0ABP8ZKD3</accession>
<proteinExistence type="predicted"/>
<name>A0ABP8ZKD3_9FLAO</name>
<evidence type="ECO:0000313" key="1">
    <source>
        <dbReference type="EMBL" id="GAA4758345.1"/>
    </source>
</evidence>
<gene>
    <name evidence="1" type="ORF">GCM10023230_02970</name>
</gene>
<comment type="caution">
    <text evidence="1">The sequence shown here is derived from an EMBL/GenBank/DDBJ whole genome shotgun (WGS) entry which is preliminary data.</text>
</comment>
<organism evidence="1 2">
    <name type="scientific">Flavobacterium hankyongi</name>
    <dbReference type="NCBI Taxonomy" id="1176532"/>
    <lineage>
        <taxon>Bacteria</taxon>
        <taxon>Pseudomonadati</taxon>
        <taxon>Bacteroidota</taxon>
        <taxon>Flavobacteriia</taxon>
        <taxon>Flavobacteriales</taxon>
        <taxon>Flavobacteriaceae</taxon>
        <taxon>Flavobacterium</taxon>
    </lineage>
</organism>
<dbReference type="RefSeq" id="WP_264542773.1">
    <property type="nucleotide sequence ID" value="NZ_BAABIP010000005.1"/>
</dbReference>
<dbReference type="EMBL" id="BAABIP010000005">
    <property type="protein sequence ID" value="GAA4758345.1"/>
    <property type="molecule type" value="Genomic_DNA"/>
</dbReference>
<evidence type="ECO:0000313" key="2">
    <source>
        <dbReference type="Proteomes" id="UP001500141"/>
    </source>
</evidence>
<protein>
    <submittedName>
        <fullName evidence="1">Uncharacterized protein</fullName>
    </submittedName>
</protein>
<reference evidence="2" key="1">
    <citation type="journal article" date="2019" name="Int. J. Syst. Evol. Microbiol.">
        <title>The Global Catalogue of Microorganisms (GCM) 10K type strain sequencing project: providing services to taxonomists for standard genome sequencing and annotation.</title>
        <authorList>
            <consortium name="The Broad Institute Genomics Platform"/>
            <consortium name="The Broad Institute Genome Sequencing Center for Infectious Disease"/>
            <person name="Wu L."/>
            <person name="Ma J."/>
        </authorList>
    </citation>
    <scope>NUCLEOTIDE SEQUENCE [LARGE SCALE GENOMIC DNA]</scope>
    <source>
        <strain evidence="2">JCM 18198</strain>
    </source>
</reference>
<dbReference type="Proteomes" id="UP001500141">
    <property type="component" value="Unassembled WGS sequence"/>
</dbReference>
<sequence>MKTNCIYFLIIMLFSNSCITQEKDLNNLNFAENYKDLFKDKKIMTEQYDIAAKLPLAYTYETKGFRFGIVNIPENAEDQIAMNSVGTFLNNVKERKIVGIKISIEGKENCKKALDYLQSQYGNPKILKQLPNKNKEGWLVGNSAYSWDLKSVNRSLIVSQTFDLNFVESNKGKKYSQNEGITIFVIDNNIKSDVQGYTELTTKELLIKTFSS</sequence>